<accession>A0A2P6NNW8</accession>
<sequence length="175" mass="19883">MKVLKSNRQYDAEEKHSFERNQTDHTNFYLDSLANSQIEGRRLQRATPVSAASKTAGPAVIFDDDPVVGSSLQVYTIPELDGASQLTGDDVHFITSDLERSKANLIDDLIVNSTMYLSSRVPRTGKYQLLLVAHDLMTSSFFLSTSFRLYSKKSQIEDKESLRQREFSRKKRKSL</sequence>
<evidence type="ECO:0000313" key="1">
    <source>
        <dbReference type="EMBL" id="PRP85588.1"/>
    </source>
</evidence>
<evidence type="ECO:0000313" key="2">
    <source>
        <dbReference type="Proteomes" id="UP000241769"/>
    </source>
</evidence>
<name>A0A2P6NNW8_9EUKA</name>
<comment type="caution">
    <text evidence="1">The sequence shown here is derived from an EMBL/GenBank/DDBJ whole genome shotgun (WGS) entry which is preliminary data.</text>
</comment>
<reference evidence="1 2" key="1">
    <citation type="journal article" date="2018" name="Genome Biol. Evol.">
        <title>Multiple Roots of Fruiting Body Formation in Amoebozoa.</title>
        <authorList>
            <person name="Hillmann F."/>
            <person name="Forbes G."/>
            <person name="Novohradska S."/>
            <person name="Ferling I."/>
            <person name="Riege K."/>
            <person name="Groth M."/>
            <person name="Westermann M."/>
            <person name="Marz M."/>
            <person name="Spaller T."/>
            <person name="Winckler T."/>
            <person name="Schaap P."/>
            <person name="Glockner G."/>
        </authorList>
    </citation>
    <scope>NUCLEOTIDE SEQUENCE [LARGE SCALE GENOMIC DNA]</scope>
    <source>
        <strain evidence="1 2">Jena</strain>
    </source>
</reference>
<dbReference type="AlphaFoldDB" id="A0A2P6NNW8"/>
<proteinExistence type="predicted"/>
<protein>
    <recommendedName>
        <fullName evidence="3">Velvet domain-containing protein</fullName>
    </recommendedName>
</protein>
<evidence type="ECO:0008006" key="3">
    <source>
        <dbReference type="Google" id="ProtNLM"/>
    </source>
</evidence>
<dbReference type="InParanoid" id="A0A2P6NNW8"/>
<organism evidence="1 2">
    <name type="scientific">Planoprotostelium fungivorum</name>
    <dbReference type="NCBI Taxonomy" id="1890364"/>
    <lineage>
        <taxon>Eukaryota</taxon>
        <taxon>Amoebozoa</taxon>
        <taxon>Evosea</taxon>
        <taxon>Variosea</taxon>
        <taxon>Cavosteliida</taxon>
        <taxon>Cavosteliaceae</taxon>
        <taxon>Planoprotostelium</taxon>
    </lineage>
</organism>
<dbReference type="EMBL" id="MDYQ01000042">
    <property type="protein sequence ID" value="PRP85588.1"/>
    <property type="molecule type" value="Genomic_DNA"/>
</dbReference>
<dbReference type="Proteomes" id="UP000241769">
    <property type="component" value="Unassembled WGS sequence"/>
</dbReference>
<gene>
    <name evidence="1" type="ORF">PROFUN_06377</name>
</gene>
<keyword evidence="2" id="KW-1185">Reference proteome</keyword>